<dbReference type="STRING" id="356305.SAMN05421841_1736"/>
<dbReference type="AlphaFoldDB" id="A0A1I0Q8D9"/>
<gene>
    <name evidence="1" type="ORF">SAMN05421841_1736</name>
</gene>
<dbReference type="Proteomes" id="UP000199469">
    <property type="component" value="Unassembled WGS sequence"/>
</dbReference>
<dbReference type="EMBL" id="FOIU01000001">
    <property type="protein sequence ID" value="SEW23230.1"/>
    <property type="molecule type" value="Genomic_DNA"/>
</dbReference>
<evidence type="ECO:0000313" key="2">
    <source>
        <dbReference type="Proteomes" id="UP000199469"/>
    </source>
</evidence>
<proteinExistence type="predicted"/>
<keyword evidence="2" id="KW-1185">Reference proteome</keyword>
<organism evidence="1 2">
    <name type="scientific">Chryseobacterium wanjuense</name>
    <dbReference type="NCBI Taxonomy" id="356305"/>
    <lineage>
        <taxon>Bacteria</taxon>
        <taxon>Pseudomonadati</taxon>
        <taxon>Bacteroidota</taxon>
        <taxon>Flavobacteriia</taxon>
        <taxon>Flavobacteriales</taxon>
        <taxon>Weeksellaceae</taxon>
        <taxon>Chryseobacterium group</taxon>
        <taxon>Chryseobacterium</taxon>
    </lineage>
</organism>
<sequence length="37" mass="4317">MHFRLHMRSVLYGGNLKLSEVVFPGRLVATLKNFEKK</sequence>
<evidence type="ECO:0000313" key="1">
    <source>
        <dbReference type="EMBL" id="SEW23230.1"/>
    </source>
</evidence>
<reference evidence="2" key="1">
    <citation type="submission" date="2016-10" db="EMBL/GenBank/DDBJ databases">
        <authorList>
            <person name="Varghese N."/>
            <person name="Submissions S."/>
        </authorList>
    </citation>
    <scope>NUCLEOTIDE SEQUENCE [LARGE SCALE GENOMIC DNA]</scope>
    <source>
        <strain evidence="2">DSM 17724</strain>
    </source>
</reference>
<accession>A0A1I0Q8D9</accession>
<protein>
    <submittedName>
        <fullName evidence="1">Uncharacterized protein</fullName>
    </submittedName>
</protein>
<name>A0A1I0Q8D9_9FLAO</name>